<dbReference type="InterPro" id="IPR011042">
    <property type="entry name" value="6-blade_b-propeller_TolB-like"/>
</dbReference>
<dbReference type="GO" id="GO:0007173">
    <property type="term" value="P:epidermal growth factor receptor signaling pathway"/>
    <property type="evidence" value="ECO:0007669"/>
    <property type="project" value="TreeGrafter"/>
</dbReference>
<protein>
    <recommendedName>
        <fullName evidence="2 12">Pro-epidermal growth factor</fullName>
    </recommendedName>
</protein>
<dbReference type="SUPFAM" id="SSF57184">
    <property type="entry name" value="Growth factor receptor domain"/>
    <property type="match status" value="3"/>
</dbReference>
<keyword evidence="6" id="KW-0677">Repeat</keyword>
<feature type="chain" id="PRO_5044576049" description="Pro-epidermal growth factor" evidence="17">
    <location>
        <begin position="24"/>
        <end position="1167"/>
    </location>
</feature>
<dbReference type="SUPFAM" id="SSF63825">
    <property type="entry name" value="YWTD domain"/>
    <property type="match status" value="2"/>
</dbReference>
<evidence type="ECO:0000256" key="10">
    <source>
        <dbReference type="ARBA" id="ARBA00023157"/>
    </source>
</evidence>
<evidence type="ECO:0000256" key="7">
    <source>
        <dbReference type="ARBA" id="ARBA00022989"/>
    </source>
</evidence>
<evidence type="ECO:0000259" key="18">
    <source>
        <dbReference type="PROSITE" id="PS50026"/>
    </source>
</evidence>
<feature type="repeat" description="LDL-receptor class B" evidence="14">
    <location>
        <begin position="524"/>
        <end position="566"/>
    </location>
</feature>
<evidence type="ECO:0000313" key="21">
    <source>
        <dbReference type="Proteomes" id="UP000001595"/>
    </source>
</evidence>
<dbReference type="CDD" id="cd00054">
    <property type="entry name" value="EGF_CA"/>
    <property type="match status" value="1"/>
</dbReference>
<dbReference type="InterPro" id="IPR000033">
    <property type="entry name" value="LDLR_classB_rpt"/>
</dbReference>
<dbReference type="FunFam" id="2.10.25.10:FF:000362">
    <property type="entry name" value="Pro-epidermal growth factor"/>
    <property type="match status" value="1"/>
</dbReference>
<reference evidence="20 21" key="1">
    <citation type="submission" date="2008-02" db="EMBL/GenBank/DDBJ databases">
        <title>A 6x draft sequence assembly of the Pongo pygmaeus abelii genome.</title>
        <authorList>
            <person name="Wilson R.K."/>
            <person name="Mardis E."/>
        </authorList>
    </citation>
    <scope>NUCLEOTIDE SEQUENCE [LARGE SCALE GENOMIC DNA]</scope>
</reference>
<dbReference type="PROSITE" id="PS00022">
    <property type="entry name" value="EGF_1"/>
    <property type="match status" value="1"/>
</dbReference>
<dbReference type="FunFam" id="2.10.25.10:FF:000219">
    <property type="entry name" value="Pro-epidermal growth factor"/>
    <property type="match status" value="1"/>
</dbReference>
<dbReference type="PANTHER" id="PTHR46513:SF5">
    <property type="entry name" value="PRO-EPIDERMAL GROWTH FACTOR"/>
    <property type="match status" value="1"/>
</dbReference>
<dbReference type="GO" id="GO:0043410">
    <property type="term" value="P:positive regulation of MAPK cascade"/>
    <property type="evidence" value="ECO:0007669"/>
    <property type="project" value="TreeGrafter"/>
</dbReference>
<feature type="transmembrane region" description="Helical" evidence="16">
    <location>
        <begin position="992"/>
        <end position="1016"/>
    </location>
</feature>
<feature type="repeat" description="LDL-receptor class B" evidence="14">
    <location>
        <begin position="654"/>
        <end position="696"/>
    </location>
</feature>
<dbReference type="Ensembl" id="ENSPPYT00000047944.1">
    <property type="protein sequence ID" value="ENSPPYP00000040437.1"/>
    <property type="gene ID" value="ENSPPYG00000014999.3"/>
</dbReference>
<name>A0A2J8XQG8_PONAB</name>
<evidence type="ECO:0000256" key="12">
    <source>
        <dbReference type="PIRNR" id="PIRNR001778"/>
    </source>
</evidence>
<dbReference type="GeneTree" id="ENSGT00940000158366"/>
<dbReference type="Gene3D" id="2.10.25.10">
    <property type="entry name" value="Laminin"/>
    <property type="match status" value="6"/>
</dbReference>
<dbReference type="PROSITE" id="PS00010">
    <property type="entry name" value="ASX_HYDROXYL"/>
    <property type="match status" value="2"/>
</dbReference>
<dbReference type="Gene3D" id="2.120.10.30">
    <property type="entry name" value="TolB, C-terminal domain"/>
    <property type="match status" value="2"/>
</dbReference>
<evidence type="ECO:0000256" key="16">
    <source>
        <dbReference type="SAM" id="Phobius"/>
    </source>
</evidence>
<dbReference type="SMART" id="SM00181">
    <property type="entry name" value="EGF"/>
    <property type="match status" value="8"/>
</dbReference>
<dbReference type="FunFam" id="2.10.25.10:FF:000300">
    <property type="entry name" value="Pro-epidermal growth factor"/>
    <property type="match status" value="1"/>
</dbReference>
<dbReference type="EMBL" id="NDHI03003363">
    <property type="protein sequence ID" value="PNJ84178.1"/>
    <property type="molecule type" value="Genomic_DNA"/>
</dbReference>
<dbReference type="Pfam" id="PF07645">
    <property type="entry name" value="EGF_CA"/>
    <property type="match status" value="2"/>
</dbReference>
<feature type="domain" description="EGF-like" evidence="18">
    <location>
        <begin position="870"/>
        <end position="911"/>
    </location>
</feature>
<dbReference type="PROSITE" id="PS51120">
    <property type="entry name" value="LDLRB"/>
    <property type="match status" value="4"/>
</dbReference>
<evidence type="ECO:0000256" key="6">
    <source>
        <dbReference type="ARBA" id="ARBA00022737"/>
    </source>
</evidence>
<dbReference type="GO" id="GO:0048731">
    <property type="term" value="P:system development"/>
    <property type="evidence" value="ECO:0007669"/>
    <property type="project" value="UniProtKB-ARBA"/>
</dbReference>
<dbReference type="GO" id="GO:0042813">
    <property type="term" value="F:Wnt receptor activity"/>
    <property type="evidence" value="ECO:0007669"/>
    <property type="project" value="TreeGrafter"/>
</dbReference>
<evidence type="ECO:0000256" key="1">
    <source>
        <dbReference type="ARBA" id="ARBA00004479"/>
    </source>
</evidence>
<evidence type="ECO:0000256" key="3">
    <source>
        <dbReference type="ARBA" id="ARBA00022536"/>
    </source>
</evidence>
<keyword evidence="11" id="KW-0325">Glycoprotein</keyword>
<feature type="disulfide bond" evidence="13">
    <location>
        <begin position="943"/>
        <end position="960"/>
    </location>
</feature>
<dbReference type="FunFam" id="2.120.10.30:FF:000028">
    <property type="entry name" value="Pro-epidermal growth factor"/>
    <property type="match status" value="1"/>
</dbReference>
<evidence type="ECO:0000256" key="2">
    <source>
        <dbReference type="ARBA" id="ARBA00017466"/>
    </source>
</evidence>
<dbReference type="FunFam" id="2.120.10.30:FF:000036">
    <property type="entry name" value="Pro-epidermal growth factor"/>
    <property type="match status" value="1"/>
</dbReference>
<dbReference type="GO" id="GO:0017147">
    <property type="term" value="F:Wnt-protein binding"/>
    <property type="evidence" value="ECO:0007669"/>
    <property type="project" value="TreeGrafter"/>
</dbReference>
<dbReference type="PROSITE" id="PS01187">
    <property type="entry name" value="EGF_CA"/>
    <property type="match status" value="2"/>
</dbReference>
<dbReference type="SMART" id="SM00179">
    <property type="entry name" value="EGF_CA"/>
    <property type="match status" value="4"/>
</dbReference>
<keyword evidence="4 16" id="KW-0812">Transmembrane</keyword>
<dbReference type="GO" id="GO:0080090">
    <property type="term" value="P:regulation of primary metabolic process"/>
    <property type="evidence" value="ECO:0007669"/>
    <property type="project" value="UniProtKB-ARBA"/>
</dbReference>
<dbReference type="InterPro" id="IPR050778">
    <property type="entry name" value="Cueball_EGF_LRP_Nidogen"/>
</dbReference>
<evidence type="ECO:0000256" key="14">
    <source>
        <dbReference type="PROSITE-ProRule" id="PRU00461"/>
    </source>
</evidence>
<dbReference type="PANTHER" id="PTHR46513">
    <property type="entry name" value="VITELLOGENIN RECEPTOR-LIKE PROTEIN-RELATED-RELATED"/>
    <property type="match status" value="1"/>
</dbReference>
<comment type="subunit">
    <text evidence="12">Interacts with EGFR and promotes EGFR dimerization.</text>
</comment>
<feature type="compositionally biased region" description="Basic and acidic residues" evidence="15">
    <location>
        <begin position="1029"/>
        <end position="1044"/>
    </location>
</feature>
<dbReference type="InterPro" id="IPR000152">
    <property type="entry name" value="EGF-type_Asp/Asn_hydroxyl_site"/>
</dbReference>
<dbReference type="GO" id="GO:0005154">
    <property type="term" value="F:epidermal growth factor receptor binding"/>
    <property type="evidence" value="ECO:0007669"/>
    <property type="project" value="UniProtKB-ARBA"/>
</dbReference>
<evidence type="ECO:0000256" key="13">
    <source>
        <dbReference type="PROSITE-ProRule" id="PRU00076"/>
    </source>
</evidence>
<evidence type="ECO:0000256" key="15">
    <source>
        <dbReference type="SAM" id="MobiDB-lite"/>
    </source>
</evidence>
<dbReference type="Pfam" id="PF00058">
    <property type="entry name" value="Ldl_recept_b"/>
    <property type="match status" value="4"/>
</dbReference>
<evidence type="ECO:0000256" key="9">
    <source>
        <dbReference type="ARBA" id="ARBA00023136"/>
    </source>
</evidence>
<comment type="function">
    <text evidence="12">EGF stimulates the growth of various epidermal and epithelial tissues in vivo and in vitro and of some fibroblasts in cell culture. Magnesiotropic hormone that stimulates magnesium reabsorption in the renal distal convoluted tubule via engagement of EGFR and activation of the magnesium channel TRPM6.</text>
</comment>
<dbReference type="GO" id="GO:0005886">
    <property type="term" value="C:plasma membrane"/>
    <property type="evidence" value="ECO:0007669"/>
    <property type="project" value="TreeGrafter"/>
</dbReference>
<feature type="domain" description="EGF-like" evidence="18">
    <location>
        <begin position="931"/>
        <end position="972"/>
    </location>
</feature>
<feature type="region of interest" description="Disordered" evidence="15">
    <location>
        <begin position="1068"/>
        <end position="1089"/>
    </location>
</feature>
<evidence type="ECO:0000256" key="11">
    <source>
        <dbReference type="ARBA" id="ARBA00023180"/>
    </source>
</evidence>
<keyword evidence="7 16" id="KW-1133">Transmembrane helix</keyword>
<dbReference type="GO" id="GO:0005615">
    <property type="term" value="C:extracellular space"/>
    <property type="evidence" value="ECO:0007669"/>
    <property type="project" value="UniProtKB-ARBA"/>
</dbReference>
<evidence type="ECO:0000256" key="4">
    <source>
        <dbReference type="ARBA" id="ARBA00022692"/>
    </source>
</evidence>
<keyword evidence="10 13" id="KW-1015">Disulfide bond</keyword>
<dbReference type="InterPro" id="IPR016317">
    <property type="entry name" value="Pro-epidermal_GF"/>
</dbReference>
<proteinExistence type="predicted"/>
<accession>A0A2J8XQG8</accession>
<reference evidence="20" key="3">
    <citation type="submission" date="2025-05" db="UniProtKB">
        <authorList>
            <consortium name="Ensembl"/>
        </authorList>
    </citation>
    <scope>IDENTIFICATION</scope>
</reference>
<dbReference type="FunFam" id="2.10.25.10:FF:000010">
    <property type="entry name" value="Pro-epidermal growth factor"/>
    <property type="match status" value="1"/>
</dbReference>
<evidence type="ECO:0000256" key="8">
    <source>
        <dbReference type="ARBA" id="ARBA00023030"/>
    </source>
</evidence>
<dbReference type="Pfam" id="PF00008">
    <property type="entry name" value="EGF"/>
    <property type="match status" value="1"/>
</dbReference>
<feature type="signal peptide" evidence="17">
    <location>
        <begin position="1"/>
        <end position="23"/>
    </location>
</feature>
<dbReference type="PRINTS" id="PR00009">
    <property type="entry name" value="EGFTGF"/>
</dbReference>
<keyword evidence="9 16" id="KW-0472">Membrane</keyword>
<evidence type="ECO:0000313" key="20">
    <source>
        <dbReference type="Ensembl" id="ENSPPYP00000040437.1"/>
    </source>
</evidence>
<dbReference type="InterPro" id="IPR018097">
    <property type="entry name" value="EGF_Ca-bd_CS"/>
</dbReference>
<dbReference type="InterPro" id="IPR049883">
    <property type="entry name" value="NOTCH1_EGF-like"/>
</dbReference>
<comment type="caution">
    <text evidence="13">Lacks conserved residue(s) required for the propagation of feature annotation.</text>
</comment>
<sequence length="1167" mass="129768">MLLTLIILLPVVLKFSFVSLSAPQHWSCPEGTLSGNGNSTCVGPAPFLIFSHGNSIFRIDTEGTNYAQLVVDAGVSVIMDFHYNEKRIYWVDLERQFLQRVFLNGSRQERVCNIEKNVSGMAINWINEEVIWSNHQEGIITVTDMKGNNSHVLLSALKYPANIAVDPVERFIFWSSEVAGSLYRADLDGVEVRALLETSEKITAVSLDVLEKRLFWIQYNREGSNSLICSCDYDGGSVHINKHPTQHNLFAMSLFGDHIFYSTWKTKTIWIANKHTGKDMVRINLHSSFVPPGELKVVHPLAQPKAEDDAWEPEQKLRKLRKGNCSSTVCGQDPQSHLCTCAEGYALSRDRKYCEDVNECAFWNHGCTLGCKNTPGSYYCTCPVGFVLLPDGKRCHQLVSCPSNVSECSHDCVLTSEGPLCFCPEGSVLERDGKTCSGCSSPDNGGCSQLCIPLSPVSWECDCFPGYDLQLDKKSCAASGPQPFLLFANSQDIRHMHFDGTDYGTLLSQQMGTVYALDHDPVENKIYFAHTALKWIERANMDGSQRERLIEEGVDVPEGLAVDWIGRRFYWTDRGKSLIGRSDLNGKRSKIIMKENISQPRGIAVHPMAKRLFWTDTGINPRIESSSLQGLGRLVIASSDLIWPSGITIDFLTDKLYWCDAKQSVIEMANLDGSKRRRLTQNDVGHPFAVAVFEDYVWFSDWAMPSVMRVNKRTGKDRVRLQGSMLKPSSLVVVHPLAKPGADPCLYQNGGCEHICKEMLGTAWCSCREGFMKASDGKTCLALDGHQLLAGGEVDQKNQVTPLDILSKTRVSEDNITESQHMLVAEIMVSDQDDCAPVGCSTYARCISEGEDATCQCLKGFAGDGKLCSDIDECEMGVPVCPPASSKCINTEGGYVCRCSEGYRGDGIHCLDSTPPPHLREDDHHYSVRNSDSGCPLSHDGYCLHDGVCMYIEALDKYACNCVVGYIGERCQYRDLKWWELRHAGHGQQRKVTVVAVCVVVLVVLLLLSLWGAHYYRTQKLLSKNSKNPYEESSRDVRSRRPADTEDGMSSCPQPWFVVIKEHKDLRNGSQPVAGEDGQAADVGSVQPTSWRQEPQLCGMGTEQGCWIPVSSDNGSCPQVMERSFHMPSYGTQPLEGGVEKPHSLLSANPLWQQRALDPPHQMELTQ</sequence>
<evidence type="ECO:0000256" key="17">
    <source>
        <dbReference type="SAM" id="SignalP"/>
    </source>
</evidence>
<dbReference type="InterPro" id="IPR001881">
    <property type="entry name" value="EGF-like_Ca-bd_dom"/>
</dbReference>
<dbReference type="PROSITE" id="PS50026">
    <property type="entry name" value="EGF_3"/>
    <property type="match status" value="3"/>
</dbReference>
<dbReference type="Pfam" id="PF14670">
    <property type="entry name" value="FXa_inhibition"/>
    <property type="match status" value="1"/>
</dbReference>
<organism evidence="19">
    <name type="scientific">Pongo abelii</name>
    <name type="common">Sumatran orangutan</name>
    <name type="synonym">Pongo pygmaeus abelii</name>
    <dbReference type="NCBI Taxonomy" id="9601"/>
    <lineage>
        <taxon>Eukaryota</taxon>
        <taxon>Metazoa</taxon>
        <taxon>Chordata</taxon>
        <taxon>Craniata</taxon>
        <taxon>Vertebrata</taxon>
        <taxon>Euteleostomi</taxon>
        <taxon>Mammalia</taxon>
        <taxon>Eutheria</taxon>
        <taxon>Euarchontoglires</taxon>
        <taxon>Primates</taxon>
        <taxon>Haplorrhini</taxon>
        <taxon>Catarrhini</taxon>
        <taxon>Hominidae</taxon>
        <taxon>Pongo</taxon>
    </lineage>
</organism>
<dbReference type="PIRSF" id="PIRSF001778">
    <property type="entry name" value="Pro-epidermal_growth_factor"/>
    <property type="match status" value="1"/>
</dbReference>
<keyword evidence="21" id="KW-1185">Reference proteome</keyword>
<feature type="repeat" description="LDL-receptor class B" evidence="14">
    <location>
        <begin position="610"/>
        <end position="653"/>
    </location>
</feature>
<keyword evidence="3 13" id="KW-0245">EGF-like domain</keyword>
<feature type="region of interest" description="Disordered" evidence="15">
    <location>
        <begin position="1027"/>
        <end position="1052"/>
    </location>
</feature>
<dbReference type="AlphaFoldDB" id="A0A2J8XQG8"/>
<dbReference type="GO" id="GO:0051049">
    <property type="term" value="P:regulation of transport"/>
    <property type="evidence" value="ECO:0007669"/>
    <property type="project" value="UniProtKB-ARBA"/>
</dbReference>
<feature type="repeat" description="LDL-receptor class B" evidence="14">
    <location>
        <begin position="567"/>
        <end position="609"/>
    </location>
</feature>
<gene>
    <name evidence="20" type="primary">EGF</name>
    <name evidence="19" type="ORF">CR201_G0000533</name>
</gene>
<reference evidence="19" key="2">
    <citation type="submission" date="2017-12" db="EMBL/GenBank/DDBJ databases">
        <title>High-resolution comparative analysis of great ape genomes.</title>
        <authorList>
            <person name="Pollen A."/>
            <person name="Hastie A."/>
            <person name="Hormozdiari F."/>
            <person name="Dougherty M."/>
            <person name="Liu R."/>
            <person name="Chaisson M."/>
            <person name="Hoppe E."/>
            <person name="Hill C."/>
            <person name="Pang A."/>
            <person name="Hillier L."/>
            <person name="Baker C."/>
            <person name="Armstrong J."/>
            <person name="Shendure J."/>
            <person name="Paten B."/>
            <person name="Wilson R."/>
            <person name="Chao H."/>
            <person name="Schneider V."/>
            <person name="Ventura M."/>
            <person name="Kronenberg Z."/>
            <person name="Murali S."/>
            <person name="Gordon D."/>
            <person name="Cantsilieris S."/>
            <person name="Munson K."/>
            <person name="Nelson B."/>
            <person name="Raja A."/>
            <person name="Underwood J."/>
            <person name="Diekhans M."/>
            <person name="Fiddes I."/>
            <person name="Haussler D."/>
            <person name="Eichler E."/>
        </authorList>
    </citation>
    <scope>NUCLEOTIDE SEQUENCE [LARGE SCALE GENOMIC DNA]</scope>
    <source>
        <strain evidence="19">Susie</strain>
    </source>
</reference>
<keyword evidence="5 17" id="KW-0732">Signal</keyword>
<dbReference type="InterPro" id="IPR009030">
    <property type="entry name" value="Growth_fac_rcpt_cys_sf"/>
</dbReference>
<dbReference type="GO" id="GO:0008284">
    <property type="term" value="P:positive regulation of cell population proliferation"/>
    <property type="evidence" value="ECO:0007669"/>
    <property type="project" value="TreeGrafter"/>
</dbReference>
<dbReference type="GO" id="GO:0060070">
    <property type="term" value="P:canonical Wnt signaling pathway"/>
    <property type="evidence" value="ECO:0007669"/>
    <property type="project" value="TreeGrafter"/>
</dbReference>
<evidence type="ECO:0000256" key="5">
    <source>
        <dbReference type="ARBA" id="ARBA00022729"/>
    </source>
</evidence>
<evidence type="ECO:0000313" key="19">
    <source>
        <dbReference type="EMBL" id="PNJ84178.1"/>
    </source>
</evidence>
<dbReference type="Proteomes" id="UP000001595">
    <property type="component" value="Chromosome 4"/>
</dbReference>
<dbReference type="GO" id="GO:0008083">
    <property type="term" value="F:growth factor activity"/>
    <property type="evidence" value="ECO:0007669"/>
    <property type="project" value="UniProtKB-KW"/>
</dbReference>
<feature type="domain" description="EGF-like" evidence="18">
    <location>
        <begin position="831"/>
        <end position="869"/>
    </location>
</feature>
<dbReference type="SMART" id="SM00135">
    <property type="entry name" value="LY"/>
    <property type="match status" value="9"/>
</dbReference>
<accession>A0A8I5URM4</accession>
<dbReference type="InterPro" id="IPR000742">
    <property type="entry name" value="EGF"/>
</dbReference>
<comment type="subcellular location">
    <subcellularLocation>
        <location evidence="1">Membrane</location>
        <topology evidence="1">Single-pass type I membrane protein</topology>
    </subcellularLocation>
</comment>
<dbReference type="GO" id="GO:0010604">
    <property type="term" value="P:positive regulation of macromolecule metabolic process"/>
    <property type="evidence" value="ECO:0007669"/>
    <property type="project" value="UniProtKB-ARBA"/>
</dbReference>
<feature type="disulfide bond" evidence="13">
    <location>
        <begin position="962"/>
        <end position="971"/>
    </location>
</feature>
<dbReference type="GO" id="GO:0005509">
    <property type="term" value="F:calcium ion binding"/>
    <property type="evidence" value="ECO:0007669"/>
    <property type="project" value="InterPro"/>
</dbReference>
<dbReference type="PROSITE" id="PS01186">
    <property type="entry name" value="EGF_2"/>
    <property type="match status" value="4"/>
</dbReference>
<dbReference type="FunFam" id="2.10.25.10:FF:000254">
    <property type="entry name" value="Pro-epidermal growth factor"/>
    <property type="match status" value="1"/>
</dbReference>
<keyword evidence="8 12" id="KW-0339">Growth factor</keyword>
<dbReference type="SUPFAM" id="SSF57196">
    <property type="entry name" value="EGF/Laminin"/>
    <property type="match status" value="1"/>
</dbReference>